<feature type="transmembrane region" description="Helical" evidence="12">
    <location>
        <begin position="253"/>
        <end position="273"/>
    </location>
</feature>
<keyword evidence="5 12" id="KW-1133">Transmembrane helix</keyword>
<evidence type="ECO:0000313" key="14">
    <source>
        <dbReference type="EMBL" id="CAD7395060.1"/>
    </source>
</evidence>
<feature type="transmembrane region" description="Helical" evidence="12">
    <location>
        <begin position="141"/>
        <end position="164"/>
    </location>
</feature>
<keyword evidence="10 11" id="KW-0807">Transducer</keyword>
<dbReference type="GO" id="GO:0071880">
    <property type="term" value="P:adenylate cyclase-activating adrenergic receptor signaling pathway"/>
    <property type="evidence" value="ECO:0007669"/>
    <property type="project" value="TreeGrafter"/>
</dbReference>
<dbReference type="PANTHER" id="PTHR24248:SF199">
    <property type="entry name" value="IP13425P-RELATED"/>
    <property type="match status" value="1"/>
</dbReference>
<evidence type="ECO:0000256" key="1">
    <source>
        <dbReference type="ARBA" id="ARBA00004651"/>
    </source>
</evidence>
<dbReference type="SUPFAM" id="SSF81321">
    <property type="entry name" value="Family A G protein-coupled receptor-like"/>
    <property type="match status" value="1"/>
</dbReference>
<dbReference type="Pfam" id="PF00001">
    <property type="entry name" value="7tm_1"/>
    <property type="match status" value="2"/>
</dbReference>
<keyword evidence="9 11" id="KW-0675">Receptor</keyword>
<evidence type="ECO:0000256" key="4">
    <source>
        <dbReference type="ARBA" id="ARBA00022692"/>
    </source>
</evidence>
<reference evidence="14" key="1">
    <citation type="submission" date="2020-11" db="EMBL/GenBank/DDBJ databases">
        <authorList>
            <person name="Tran Van P."/>
        </authorList>
    </citation>
    <scope>NUCLEOTIDE SEQUENCE</scope>
</reference>
<protein>
    <recommendedName>
        <fullName evidence="13">G-protein coupled receptors family 1 profile domain-containing protein</fullName>
    </recommendedName>
</protein>
<evidence type="ECO:0000256" key="6">
    <source>
        <dbReference type="ARBA" id="ARBA00023040"/>
    </source>
</evidence>
<evidence type="ECO:0000256" key="12">
    <source>
        <dbReference type="SAM" id="Phobius"/>
    </source>
</evidence>
<evidence type="ECO:0000256" key="3">
    <source>
        <dbReference type="ARBA" id="ARBA00022475"/>
    </source>
</evidence>
<dbReference type="InterPro" id="IPR000276">
    <property type="entry name" value="GPCR_Rhodpsn"/>
</dbReference>
<dbReference type="PROSITE" id="PS00237">
    <property type="entry name" value="G_PROTEIN_RECEP_F1_1"/>
    <property type="match status" value="1"/>
</dbReference>
<comment type="similarity">
    <text evidence="2 11">Belongs to the G-protein coupled receptor 1 family.</text>
</comment>
<feature type="transmembrane region" description="Helical" evidence="12">
    <location>
        <begin position="12"/>
        <end position="30"/>
    </location>
</feature>
<evidence type="ECO:0000256" key="11">
    <source>
        <dbReference type="RuleBase" id="RU000688"/>
    </source>
</evidence>
<accession>A0A7R9GRX2</accession>
<dbReference type="Gene3D" id="1.20.1070.10">
    <property type="entry name" value="Rhodopsin 7-helix transmembrane proteins"/>
    <property type="match status" value="2"/>
</dbReference>
<comment type="subcellular location">
    <subcellularLocation>
        <location evidence="1">Cell membrane</location>
        <topology evidence="1">Multi-pass membrane protein</topology>
    </subcellularLocation>
</comment>
<evidence type="ECO:0000256" key="10">
    <source>
        <dbReference type="ARBA" id="ARBA00023224"/>
    </source>
</evidence>
<evidence type="ECO:0000256" key="5">
    <source>
        <dbReference type="ARBA" id="ARBA00022989"/>
    </source>
</evidence>
<evidence type="ECO:0000259" key="13">
    <source>
        <dbReference type="PROSITE" id="PS50262"/>
    </source>
</evidence>
<dbReference type="PROSITE" id="PS50262">
    <property type="entry name" value="G_PROTEIN_RECEP_F1_2"/>
    <property type="match status" value="1"/>
</dbReference>
<dbReference type="InterPro" id="IPR017452">
    <property type="entry name" value="GPCR_Rhodpsn_7TM"/>
</dbReference>
<dbReference type="GO" id="GO:0043410">
    <property type="term" value="P:positive regulation of MAPK cascade"/>
    <property type="evidence" value="ECO:0007669"/>
    <property type="project" value="TreeGrafter"/>
</dbReference>
<dbReference type="PANTHER" id="PTHR24248">
    <property type="entry name" value="ADRENERGIC RECEPTOR-RELATED G-PROTEIN COUPLED RECEPTOR"/>
    <property type="match status" value="1"/>
</dbReference>
<name>A0A7R9GRX2_TIMCR</name>
<feature type="transmembrane region" description="Helical" evidence="12">
    <location>
        <begin position="79"/>
        <end position="100"/>
    </location>
</feature>
<dbReference type="PRINTS" id="PR00237">
    <property type="entry name" value="GPCRRHODOPSN"/>
</dbReference>
<keyword evidence="7 12" id="KW-0472">Membrane</keyword>
<dbReference type="AlphaFoldDB" id="A0A7R9GRX2"/>
<dbReference type="SMART" id="SM01381">
    <property type="entry name" value="7TM_GPCR_Srsx"/>
    <property type="match status" value="1"/>
</dbReference>
<feature type="domain" description="G-protein coupled receptors family 1 profile" evidence="13">
    <location>
        <begin position="20"/>
        <end position="302"/>
    </location>
</feature>
<sequence>MLPSSTEETTTLGAGQYIIGNTMIIISVLTTRRLRTVTNCFVMSLAVADWLVGIFVMPPQVADLMMGGKWVLDWLLCDIWISLDVLLCTASILSLCAISIDRYLAITQPLNYSRKIRSKRLAMYDKDRHINSTSCTYNQNVGYVVFSAMGSFFIPLIVMLYVYARISCVIAHRHSQLTALDSISQVTSTYDISYNYIITSLEIVSIQSSHHHPPPLYRRPPESLSLDLVMPRLEGATNRVTSFKRESKTAQTLSVVVGGFVACWLPFFVVYLIKPFLPQDSINSMFQTFLTWLGQSILHIHYNKSIMGLGTIDKIC</sequence>
<keyword evidence="3" id="KW-1003">Cell membrane</keyword>
<evidence type="ECO:0000256" key="9">
    <source>
        <dbReference type="ARBA" id="ARBA00023170"/>
    </source>
</evidence>
<feature type="transmembrane region" description="Helical" evidence="12">
    <location>
        <begin position="36"/>
        <end position="58"/>
    </location>
</feature>
<dbReference type="EMBL" id="OC317146">
    <property type="protein sequence ID" value="CAD7395060.1"/>
    <property type="molecule type" value="Genomic_DNA"/>
</dbReference>
<proteinExistence type="inferred from homology"/>
<evidence type="ECO:0000256" key="7">
    <source>
        <dbReference type="ARBA" id="ARBA00023136"/>
    </source>
</evidence>
<keyword evidence="8" id="KW-1015">Disulfide bond</keyword>
<dbReference type="GO" id="GO:0004993">
    <property type="term" value="F:G protein-coupled serotonin receptor activity"/>
    <property type="evidence" value="ECO:0007669"/>
    <property type="project" value="UniProtKB-ARBA"/>
</dbReference>
<keyword evidence="6 11" id="KW-0297">G-protein coupled receptor</keyword>
<keyword evidence="4 11" id="KW-0812">Transmembrane</keyword>
<evidence type="ECO:0000256" key="8">
    <source>
        <dbReference type="ARBA" id="ARBA00023157"/>
    </source>
</evidence>
<gene>
    <name evidence="14" type="ORF">TCEB3V08_LOCUS2949</name>
</gene>
<organism evidence="14">
    <name type="scientific">Timema cristinae</name>
    <name type="common">Walking stick</name>
    <dbReference type="NCBI Taxonomy" id="61476"/>
    <lineage>
        <taxon>Eukaryota</taxon>
        <taxon>Metazoa</taxon>
        <taxon>Ecdysozoa</taxon>
        <taxon>Arthropoda</taxon>
        <taxon>Hexapoda</taxon>
        <taxon>Insecta</taxon>
        <taxon>Pterygota</taxon>
        <taxon>Neoptera</taxon>
        <taxon>Polyneoptera</taxon>
        <taxon>Phasmatodea</taxon>
        <taxon>Timematodea</taxon>
        <taxon>Timematoidea</taxon>
        <taxon>Timematidae</taxon>
        <taxon>Timema</taxon>
    </lineage>
</organism>
<evidence type="ECO:0000256" key="2">
    <source>
        <dbReference type="ARBA" id="ARBA00010663"/>
    </source>
</evidence>
<dbReference type="GO" id="GO:0005886">
    <property type="term" value="C:plasma membrane"/>
    <property type="evidence" value="ECO:0007669"/>
    <property type="project" value="UniProtKB-SubCell"/>
</dbReference>